<comment type="function">
    <text evidence="5">May be an activator protein for the gylABX operon.</text>
</comment>
<evidence type="ECO:0000259" key="9">
    <source>
        <dbReference type="PROSITE" id="PS51078"/>
    </source>
</evidence>
<keyword evidence="1" id="KW-0319">Glycerol metabolism</keyword>
<protein>
    <recommendedName>
        <fullName evidence="6">Glycerol operon regulatory protein</fullName>
    </recommendedName>
</protein>
<feature type="domain" description="HTH iclR-type" evidence="8">
    <location>
        <begin position="27"/>
        <end position="87"/>
    </location>
</feature>
<accession>A0A7X5TSH2</accession>
<dbReference type="InterPro" id="IPR014757">
    <property type="entry name" value="Tscrpt_reg_IclR_C"/>
</dbReference>
<keyword evidence="4" id="KW-0804">Transcription</keyword>
<dbReference type="AlphaFoldDB" id="A0A7X5TSH2"/>
<evidence type="ECO:0000313" key="10">
    <source>
        <dbReference type="EMBL" id="NIH53511.1"/>
    </source>
</evidence>
<proteinExistence type="predicted"/>
<dbReference type="PROSITE" id="PS51077">
    <property type="entry name" value="HTH_ICLR"/>
    <property type="match status" value="1"/>
</dbReference>
<evidence type="ECO:0000256" key="2">
    <source>
        <dbReference type="ARBA" id="ARBA00023015"/>
    </source>
</evidence>
<name>A0A7X5TSH2_9MICO</name>
<dbReference type="Gene3D" id="1.10.10.10">
    <property type="entry name" value="Winged helix-like DNA-binding domain superfamily/Winged helix DNA-binding domain"/>
    <property type="match status" value="1"/>
</dbReference>
<organism evidence="10 11">
    <name type="scientific">Lysinibacter cavernae</name>
    <dbReference type="NCBI Taxonomy" id="1640652"/>
    <lineage>
        <taxon>Bacteria</taxon>
        <taxon>Bacillati</taxon>
        <taxon>Actinomycetota</taxon>
        <taxon>Actinomycetes</taxon>
        <taxon>Micrococcales</taxon>
        <taxon>Microbacteriaceae</taxon>
        <taxon>Lysinibacter</taxon>
    </lineage>
</organism>
<dbReference type="GO" id="GO:0003700">
    <property type="term" value="F:DNA-binding transcription factor activity"/>
    <property type="evidence" value="ECO:0007669"/>
    <property type="project" value="TreeGrafter"/>
</dbReference>
<dbReference type="RefSeq" id="WP_167149175.1">
    <property type="nucleotide sequence ID" value="NZ_JAAMOX010000001.1"/>
</dbReference>
<gene>
    <name evidence="10" type="ORF">FHX76_001379</name>
</gene>
<evidence type="ECO:0000256" key="6">
    <source>
        <dbReference type="ARBA" id="ARBA00070406"/>
    </source>
</evidence>
<dbReference type="InterPro" id="IPR036388">
    <property type="entry name" value="WH-like_DNA-bd_sf"/>
</dbReference>
<dbReference type="Pfam" id="PF09339">
    <property type="entry name" value="HTH_IclR"/>
    <property type="match status" value="1"/>
</dbReference>
<dbReference type="GO" id="GO:0045892">
    <property type="term" value="P:negative regulation of DNA-templated transcription"/>
    <property type="evidence" value="ECO:0007669"/>
    <property type="project" value="TreeGrafter"/>
</dbReference>
<dbReference type="PANTHER" id="PTHR30136:SF34">
    <property type="entry name" value="TRANSCRIPTIONAL REGULATOR"/>
    <property type="match status" value="1"/>
</dbReference>
<dbReference type="Proteomes" id="UP000541033">
    <property type="component" value="Unassembled WGS sequence"/>
</dbReference>
<comment type="caution">
    <text evidence="10">The sequence shown here is derived from an EMBL/GenBank/DDBJ whole genome shotgun (WGS) entry which is preliminary data.</text>
</comment>
<sequence length="272" mass="29399">MAQESIDEALSGDVSPADSGERPSYFLESLERGLNVLECFDAQHPVLTLSEVATRLGIPRATARRVLLTMTDLGYMAQDGRNFSLTPRVLSFGFSYLRNLPLPRVAQRHIEKLSLDLGEAVSVSILDGDRVVFISRTASPRLLNMAISVGTSFPAHATSSGKVLLANLSAERREAFLATTQLLPYTKDTVIDRAVLGRELDAARERDWAVSVGELEGGMLGAAAAIRTRSDTVLGAVTVELPATRYTGSELETILIPRLIECARAIAVDSLT</sequence>
<dbReference type="InterPro" id="IPR005471">
    <property type="entry name" value="Tscrpt_reg_IclR_N"/>
</dbReference>
<evidence type="ECO:0000256" key="1">
    <source>
        <dbReference type="ARBA" id="ARBA00022798"/>
    </source>
</evidence>
<dbReference type="SMART" id="SM00346">
    <property type="entry name" value="HTH_ICLR"/>
    <property type="match status" value="1"/>
</dbReference>
<evidence type="ECO:0000313" key="11">
    <source>
        <dbReference type="Proteomes" id="UP000541033"/>
    </source>
</evidence>
<evidence type="ECO:0000256" key="7">
    <source>
        <dbReference type="SAM" id="MobiDB-lite"/>
    </source>
</evidence>
<evidence type="ECO:0000259" key="8">
    <source>
        <dbReference type="PROSITE" id="PS51077"/>
    </source>
</evidence>
<evidence type="ECO:0000256" key="5">
    <source>
        <dbReference type="ARBA" id="ARBA00058938"/>
    </source>
</evidence>
<dbReference type="SUPFAM" id="SSF55781">
    <property type="entry name" value="GAF domain-like"/>
    <property type="match status" value="1"/>
</dbReference>
<dbReference type="SUPFAM" id="SSF46785">
    <property type="entry name" value="Winged helix' DNA-binding domain"/>
    <property type="match status" value="1"/>
</dbReference>
<dbReference type="PANTHER" id="PTHR30136">
    <property type="entry name" value="HELIX-TURN-HELIX TRANSCRIPTIONAL REGULATOR, ICLR FAMILY"/>
    <property type="match status" value="1"/>
</dbReference>
<evidence type="ECO:0000256" key="3">
    <source>
        <dbReference type="ARBA" id="ARBA00023125"/>
    </source>
</evidence>
<dbReference type="GO" id="GO:0006071">
    <property type="term" value="P:glycerol metabolic process"/>
    <property type="evidence" value="ECO:0007669"/>
    <property type="project" value="UniProtKB-KW"/>
</dbReference>
<dbReference type="InterPro" id="IPR036390">
    <property type="entry name" value="WH_DNA-bd_sf"/>
</dbReference>
<dbReference type="EMBL" id="JAAMOX010000001">
    <property type="protein sequence ID" value="NIH53511.1"/>
    <property type="molecule type" value="Genomic_DNA"/>
</dbReference>
<feature type="domain" description="IclR-ED" evidence="9">
    <location>
        <begin position="88"/>
        <end position="272"/>
    </location>
</feature>
<reference evidence="10 11" key="1">
    <citation type="submission" date="2020-02" db="EMBL/GenBank/DDBJ databases">
        <title>Sequencing the genomes of 1000 actinobacteria strains.</title>
        <authorList>
            <person name="Klenk H.-P."/>
        </authorList>
    </citation>
    <scope>NUCLEOTIDE SEQUENCE [LARGE SCALE GENOMIC DNA]</scope>
    <source>
        <strain evidence="10 11">DSM 27960</strain>
    </source>
</reference>
<dbReference type="PROSITE" id="PS51078">
    <property type="entry name" value="ICLR_ED"/>
    <property type="match status" value="1"/>
</dbReference>
<feature type="region of interest" description="Disordered" evidence="7">
    <location>
        <begin position="1"/>
        <end position="20"/>
    </location>
</feature>
<dbReference type="FunFam" id="1.10.10.10:FF:000056">
    <property type="entry name" value="IclR family transcriptional regulator"/>
    <property type="match status" value="1"/>
</dbReference>
<dbReference type="Gene3D" id="3.30.450.40">
    <property type="match status" value="1"/>
</dbReference>
<keyword evidence="3" id="KW-0238">DNA-binding</keyword>
<dbReference type="InterPro" id="IPR029016">
    <property type="entry name" value="GAF-like_dom_sf"/>
</dbReference>
<dbReference type="InterPro" id="IPR050707">
    <property type="entry name" value="HTH_MetabolicPath_Reg"/>
</dbReference>
<dbReference type="GO" id="GO:0003677">
    <property type="term" value="F:DNA binding"/>
    <property type="evidence" value="ECO:0007669"/>
    <property type="project" value="UniProtKB-KW"/>
</dbReference>
<evidence type="ECO:0000256" key="4">
    <source>
        <dbReference type="ARBA" id="ARBA00023163"/>
    </source>
</evidence>
<keyword evidence="2" id="KW-0805">Transcription regulation</keyword>
<keyword evidence="11" id="KW-1185">Reference proteome</keyword>
<dbReference type="Pfam" id="PF01614">
    <property type="entry name" value="IclR_C"/>
    <property type="match status" value="1"/>
</dbReference>